<name>A0A917S258_9ACTN</name>
<protein>
    <submittedName>
        <fullName evidence="1">Uncharacterized protein</fullName>
    </submittedName>
</protein>
<gene>
    <name evidence="1" type="ORF">GCM10011575_08080</name>
</gene>
<evidence type="ECO:0000313" key="2">
    <source>
        <dbReference type="Proteomes" id="UP000613840"/>
    </source>
</evidence>
<reference evidence="1" key="2">
    <citation type="submission" date="2020-09" db="EMBL/GenBank/DDBJ databases">
        <authorList>
            <person name="Sun Q."/>
            <person name="Zhou Y."/>
        </authorList>
    </citation>
    <scope>NUCLEOTIDE SEQUENCE</scope>
    <source>
        <strain evidence="1">CGMCC 4.7306</strain>
    </source>
</reference>
<accession>A0A917S258</accession>
<keyword evidence="2" id="KW-1185">Reference proteome</keyword>
<dbReference type="Proteomes" id="UP000613840">
    <property type="component" value="Unassembled WGS sequence"/>
</dbReference>
<reference evidence="1" key="1">
    <citation type="journal article" date="2014" name="Int. J. Syst. Evol. Microbiol.">
        <title>Complete genome sequence of Corynebacterium casei LMG S-19264T (=DSM 44701T), isolated from a smear-ripened cheese.</title>
        <authorList>
            <consortium name="US DOE Joint Genome Institute (JGI-PGF)"/>
            <person name="Walter F."/>
            <person name="Albersmeier A."/>
            <person name="Kalinowski J."/>
            <person name="Ruckert C."/>
        </authorList>
    </citation>
    <scope>NUCLEOTIDE SEQUENCE</scope>
    <source>
        <strain evidence="1">CGMCC 4.7306</strain>
    </source>
</reference>
<comment type="caution">
    <text evidence="1">The sequence shown here is derived from an EMBL/GenBank/DDBJ whole genome shotgun (WGS) entry which is preliminary data.</text>
</comment>
<sequence length="99" mass="10801">MIWGATLLLAGPELFRRLEGRVPDQAEQLGIGVLGARYLTQGGLEALAPGRFARLHTVVEMVHASSMLLLAVRQPSRRRIAVVSGAQAALAGWRAWRCR</sequence>
<evidence type="ECO:0000313" key="1">
    <source>
        <dbReference type="EMBL" id="GGL52213.1"/>
    </source>
</evidence>
<proteinExistence type="predicted"/>
<dbReference type="EMBL" id="BMMZ01000002">
    <property type="protein sequence ID" value="GGL52213.1"/>
    <property type="molecule type" value="Genomic_DNA"/>
</dbReference>
<organism evidence="1 2">
    <name type="scientific">Microlunatus endophyticus</name>
    <dbReference type="NCBI Taxonomy" id="1716077"/>
    <lineage>
        <taxon>Bacteria</taxon>
        <taxon>Bacillati</taxon>
        <taxon>Actinomycetota</taxon>
        <taxon>Actinomycetes</taxon>
        <taxon>Propionibacteriales</taxon>
        <taxon>Propionibacteriaceae</taxon>
        <taxon>Microlunatus</taxon>
    </lineage>
</organism>
<dbReference type="AlphaFoldDB" id="A0A917S258"/>